<dbReference type="OrthoDB" id="2094269at2759"/>
<dbReference type="AlphaFoldDB" id="A0A0C9XMY4"/>
<evidence type="ECO:0000259" key="3">
    <source>
        <dbReference type="Pfam" id="PF03959"/>
    </source>
</evidence>
<dbReference type="SUPFAM" id="SSF53474">
    <property type="entry name" value="alpha/beta-Hydrolases"/>
    <property type="match status" value="1"/>
</dbReference>
<feature type="region of interest" description="Disordered" evidence="2">
    <location>
        <begin position="237"/>
        <end position="270"/>
    </location>
</feature>
<protein>
    <recommendedName>
        <fullName evidence="3">Serine hydrolase domain-containing protein</fullName>
    </recommendedName>
</protein>
<gene>
    <name evidence="4" type="ORF">K443DRAFT_680349</name>
</gene>
<dbReference type="InterPro" id="IPR005645">
    <property type="entry name" value="FSH-like_dom"/>
</dbReference>
<dbReference type="GO" id="GO:0005737">
    <property type="term" value="C:cytoplasm"/>
    <property type="evidence" value="ECO:0007669"/>
    <property type="project" value="TreeGrafter"/>
</dbReference>
<proteinExistence type="predicted"/>
<evidence type="ECO:0000256" key="2">
    <source>
        <dbReference type="SAM" id="MobiDB-lite"/>
    </source>
</evidence>
<dbReference type="InterPro" id="IPR050593">
    <property type="entry name" value="LovG"/>
</dbReference>
<dbReference type="InterPro" id="IPR029058">
    <property type="entry name" value="AB_hydrolase_fold"/>
</dbReference>
<dbReference type="GO" id="GO:0016787">
    <property type="term" value="F:hydrolase activity"/>
    <property type="evidence" value="ECO:0007669"/>
    <property type="project" value="UniProtKB-KW"/>
</dbReference>
<dbReference type="EMBL" id="KN838658">
    <property type="protein sequence ID" value="KIJ98906.1"/>
    <property type="molecule type" value="Genomic_DNA"/>
</dbReference>
<keyword evidence="1" id="KW-0378">Hydrolase</keyword>
<sequence length="270" mass="29932">MAAKRTVLVLHGYSQNASIFSKRLGALRKECAKDIDFVFLDAPHILKPAELAHQANRMQSLGLRAEVQLNEATIAETDPESLPRAWWKASKDRTKAFGLEESILVVRAALKERKFDGVLGFSQGAAFAAVISALLERPEVYPPFMVNDQPPHPPFEFCIAVSGFRLNDLFCQPLFTPSYSTPTLHILGKTDVVVVEERSKQLIDVSSNKRVEEHTGGHYVPSKGNWRKFLAAYLKNPSAPHPSPSLSERAEIIRPEGVPLLATPSPSRKN</sequence>
<reference evidence="4 5" key="1">
    <citation type="submission" date="2014-04" db="EMBL/GenBank/DDBJ databases">
        <authorList>
            <consortium name="DOE Joint Genome Institute"/>
            <person name="Kuo A."/>
            <person name="Kohler A."/>
            <person name="Nagy L.G."/>
            <person name="Floudas D."/>
            <person name="Copeland A."/>
            <person name="Barry K.W."/>
            <person name="Cichocki N."/>
            <person name="Veneault-Fourrey C."/>
            <person name="LaButti K."/>
            <person name="Lindquist E.A."/>
            <person name="Lipzen A."/>
            <person name="Lundell T."/>
            <person name="Morin E."/>
            <person name="Murat C."/>
            <person name="Sun H."/>
            <person name="Tunlid A."/>
            <person name="Henrissat B."/>
            <person name="Grigoriev I.V."/>
            <person name="Hibbett D.S."/>
            <person name="Martin F."/>
            <person name="Nordberg H.P."/>
            <person name="Cantor M.N."/>
            <person name="Hua S.X."/>
        </authorList>
    </citation>
    <scope>NUCLEOTIDE SEQUENCE [LARGE SCALE GENOMIC DNA]</scope>
    <source>
        <strain evidence="4 5">LaAM-08-1</strain>
    </source>
</reference>
<feature type="domain" description="Serine hydrolase" evidence="3">
    <location>
        <begin position="1"/>
        <end position="228"/>
    </location>
</feature>
<dbReference type="STRING" id="1095629.A0A0C9XMY4"/>
<dbReference type="GO" id="GO:0005634">
    <property type="term" value="C:nucleus"/>
    <property type="evidence" value="ECO:0007669"/>
    <property type="project" value="TreeGrafter"/>
</dbReference>
<keyword evidence="5" id="KW-1185">Reference proteome</keyword>
<evidence type="ECO:0000256" key="1">
    <source>
        <dbReference type="ARBA" id="ARBA00022801"/>
    </source>
</evidence>
<dbReference type="HOGENOM" id="CLU_051938_2_1_1"/>
<evidence type="ECO:0000313" key="5">
    <source>
        <dbReference type="Proteomes" id="UP000054477"/>
    </source>
</evidence>
<dbReference type="Pfam" id="PF03959">
    <property type="entry name" value="FSH1"/>
    <property type="match status" value="1"/>
</dbReference>
<dbReference type="Proteomes" id="UP000054477">
    <property type="component" value="Unassembled WGS sequence"/>
</dbReference>
<organism evidence="4 5">
    <name type="scientific">Laccaria amethystina LaAM-08-1</name>
    <dbReference type="NCBI Taxonomy" id="1095629"/>
    <lineage>
        <taxon>Eukaryota</taxon>
        <taxon>Fungi</taxon>
        <taxon>Dikarya</taxon>
        <taxon>Basidiomycota</taxon>
        <taxon>Agaricomycotina</taxon>
        <taxon>Agaricomycetes</taxon>
        <taxon>Agaricomycetidae</taxon>
        <taxon>Agaricales</taxon>
        <taxon>Agaricineae</taxon>
        <taxon>Hydnangiaceae</taxon>
        <taxon>Laccaria</taxon>
    </lineage>
</organism>
<reference evidence="5" key="2">
    <citation type="submission" date="2015-01" db="EMBL/GenBank/DDBJ databases">
        <title>Evolutionary Origins and Diversification of the Mycorrhizal Mutualists.</title>
        <authorList>
            <consortium name="DOE Joint Genome Institute"/>
            <consortium name="Mycorrhizal Genomics Consortium"/>
            <person name="Kohler A."/>
            <person name="Kuo A."/>
            <person name="Nagy L.G."/>
            <person name="Floudas D."/>
            <person name="Copeland A."/>
            <person name="Barry K.W."/>
            <person name="Cichocki N."/>
            <person name="Veneault-Fourrey C."/>
            <person name="LaButti K."/>
            <person name="Lindquist E.A."/>
            <person name="Lipzen A."/>
            <person name="Lundell T."/>
            <person name="Morin E."/>
            <person name="Murat C."/>
            <person name="Riley R."/>
            <person name="Ohm R."/>
            <person name="Sun H."/>
            <person name="Tunlid A."/>
            <person name="Henrissat B."/>
            <person name="Grigoriev I.V."/>
            <person name="Hibbett D.S."/>
            <person name="Martin F."/>
        </authorList>
    </citation>
    <scope>NUCLEOTIDE SEQUENCE [LARGE SCALE GENOMIC DNA]</scope>
    <source>
        <strain evidence="5">LaAM-08-1</strain>
    </source>
</reference>
<dbReference type="PANTHER" id="PTHR48070">
    <property type="entry name" value="ESTERASE OVCA2"/>
    <property type="match status" value="1"/>
</dbReference>
<accession>A0A0C9XMY4</accession>
<name>A0A0C9XMY4_9AGAR</name>
<evidence type="ECO:0000313" key="4">
    <source>
        <dbReference type="EMBL" id="KIJ98906.1"/>
    </source>
</evidence>
<dbReference type="Gene3D" id="3.40.50.1820">
    <property type="entry name" value="alpha/beta hydrolase"/>
    <property type="match status" value="1"/>
</dbReference>
<dbReference type="PANTHER" id="PTHR48070:SF6">
    <property type="entry name" value="ESTERASE OVCA2"/>
    <property type="match status" value="1"/>
</dbReference>